<proteinExistence type="inferred from homology"/>
<reference evidence="8 9" key="1">
    <citation type="journal article" date="2017" name="Antonie Van Leeuwenhoek">
        <title>Rhizobium rhizosphaerae sp. nov., a novel species isolated from rice rhizosphere.</title>
        <authorList>
            <person name="Zhao J.J."/>
            <person name="Zhang J."/>
            <person name="Zhang R.J."/>
            <person name="Zhang C.W."/>
            <person name="Yin H.Q."/>
            <person name="Zhang X.X."/>
        </authorList>
    </citation>
    <scope>NUCLEOTIDE SEQUENCE [LARGE SCALE GENOMIC DNA]</scope>
    <source>
        <strain evidence="8 9">BSs20135</strain>
    </source>
</reference>
<dbReference type="InterPro" id="IPR022761">
    <property type="entry name" value="Fumarate_lyase_N"/>
</dbReference>
<evidence type="ECO:0000256" key="4">
    <source>
        <dbReference type="ARBA" id="ARBA00022532"/>
    </source>
</evidence>
<dbReference type="PRINTS" id="PR00149">
    <property type="entry name" value="FUMRATELYASE"/>
</dbReference>
<dbReference type="InterPro" id="IPR018951">
    <property type="entry name" value="Fumarase_C_C"/>
</dbReference>
<dbReference type="SUPFAM" id="SSF48557">
    <property type="entry name" value="L-aspartase-like"/>
    <property type="match status" value="1"/>
</dbReference>
<evidence type="ECO:0000256" key="5">
    <source>
        <dbReference type="ARBA" id="ARBA00023239"/>
    </source>
</evidence>
<keyword evidence="4" id="KW-0816">Tricarboxylic acid cycle</keyword>
<protein>
    <recommendedName>
        <fullName evidence="2">fumarate hydratase</fullName>
        <ecNumber evidence="2">4.2.1.2</ecNumber>
    </recommendedName>
</protein>
<dbReference type="PANTHER" id="PTHR11444">
    <property type="entry name" value="ASPARTATEAMMONIA/ARGININOSUCCINATE/ADENYLOSUCCINATE LYASE"/>
    <property type="match status" value="1"/>
</dbReference>
<dbReference type="Gene3D" id="1.10.275.10">
    <property type="entry name" value="Fumarase/aspartase (N-terminal domain)"/>
    <property type="match status" value="1"/>
</dbReference>
<dbReference type="RefSeq" id="WP_007616018.1">
    <property type="nucleotide sequence ID" value="NZ_BAEO01000006.1"/>
</dbReference>
<dbReference type="Pfam" id="PF00206">
    <property type="entry name" value="Lyase_1"/>
    <property type="match status" value="1"/>
</dbReference>
<evidence type="ECO:0000313" key="8">
    <source>
        <dbReference type="EMBL" id="GAC17294.1"/>
    </source>
</evidence>
<dbReference type="InterPro" id="IPR024083">
    <property type="entry name" value="Fumarase/histidase_N"/>
</dbReference>
<dbReference type="PANTHER" id="PTHR11444:SF22">
    <property type="entry name" value="FUMARATE HYDRATASE CLASS II"/>
    <property type="match status" value="1"/>
</dbReference>
<evidence type="ECO:0000256" key="1">
    <source>
        <dbReference type="ARBA" id="ARBA00009084"/>
    </source>
</evidence>
<dbReference type="FunFam" id="1.10.40.30:FF:000002">
    <property type="entry name" value="Fumarate hydratase class II"/>
    <property type="match status" value="1"/>
</dbReference>
<dbReference type="InterPro" id="IPR005677">
    <property type="entry name" value="Fum_hydII"/>
</dbReference>
<dbReference type="Gene3D" id="1.20.200.10">
    <property type="entry name" value="Fumarase/aspartase (Central domain)"/>
    <property type="match status" value="1"/>
</dbReference>
<evidence type="ECO:0000259" key="6">
    <source>
        <dbReference type="Pfam" id="PF00206"/>
    </source>
</evidence>
<dbReference type="GO" id="GO:0006099">
    <property type="term" value="P:tricarboxylic acid cycle"/>
    <property type="evidence" value="ECO:0007669"/>
    <property type="project" value="UniProtKB-KW"/>
</dbReference>
<dbReference type="Pfam" id="PF10415">
    <property type="entry name" value="FumaraseC_C"/>
    <property type="match status" value="1"/>
</dbReference>
<comment type="similarity">
    <text evidence="1">Belongs to the class-II fumarase/aspartase family. Fumarase subfamily.</text>
</comment>
<keyword evidence="9" id="KW-1185">Reference proteome</keyword>
<dbReference type="InterPro" id="IPR000362">
    <property type="entry name" value="Fumarate_lyase_fam"/>
</dbReference>
<keyword evidence="5 8" id="KW-0456">Lyase</keyword>
<dbReference type="EC" id="4.2.1.2" evidence="2"/>
<dbReference type="EMBL" id="BAEO01000006">
    <property type="protein sequence ID" value="GAC17294.1"/>
    <property type="molecule type" value="Genomic_DNA"/>
</dbReference>
<sequence>MQTTNNPNASKVEHKSKILYGAETAKALANFTISDSKMPRAFLWALGSIKSATALANMELGLLDEEKAMAIQGAAQSVANGFYDDQFPIDVFQTGSGTSTNMNANEVIASLVKLQTKGQISVLPLDDVNLGQSSNDVIPSCIHLSAAMLIEKELLPSLLHLVNTLDGKAKEHHNTIKTGRTHLMDAMPLSFAQEIGAWREQINYIHTQLQNSLPSLCKLAIGGTAVGTGINTHPEFGAVVSRLLSENSGLVFTPADNYFRAISAQDTAVNVSGNLKTAAVSLSKISNDIRWLSSGPLNGLNEIHLSELQKGSSIMPGKVNPVIPEAVLMACTQVIGNDTTITLAGQSGNFQLNTMLPLIGHTLIQSIQLLSTCCTALADKVIKDMQVNHAKLEQNVARNPMLATALTSLIGYDKSAEIAKKAYAENRTVLDVAKELTNLSEAELIARLDPKTMIGKSNTKTDRS</sequence>
<feature type="domain" description="Fumarate lyase N-terminal" evidence="6">
    <location>
        <begin position="13"/>
        <end position="336"/>
    </location>
</feature>
<dbReference type="FunFam" id="1.20.200.10:FF:000001">
    <property type="entry name" value="Fumarate hydratase, mitochondrial"/>
    <property type="match status" value="1"/>
</dbReference>
<keyword evidence="3" id="KW-0963">Cytoplasm</keyword>
<dbReference type="InterPro" id="IPR020557">
    <property type="entry name" value="Fumarate_lyase_CS"/>
</dbReference>
<feature type="domain" description="Fumarase C C-terminal" evidence="7">
    <location>
        <begin position="402"/>
        <end position="454"/>
    </location>
</feature>
<dbReference type="OrthoDB" id="9802809at2"/>
<organism evidence="8 9">
    <name type="scientific">Paraglaciecola arctica BSs20135</name>
    <dbReference type="NCBI Taxonomy" id="493475"/>
    <lineage>
        <taxon>Bacteria</taxon>
        <taxon>Pseudomonadati</taxon>
        <taxon>Pseudomonadota</taxon>
        <taxon>Gammaproteobacteria</taxon>
        <taxon>Alteromonadales</taxon>
        <taxon>Alteromonadaceae</taxon>
        <taxon>Paraglaciecola</taxon>
    </lineage>
</organism>
<dbReference type="STRING" id="493475.GARC_0312"/>
<dbReference type="Proteomes" id="UP000006327">
    <property type="component" value="Unassembled WGS sequence"/>
</dbReference>
<comment type="caution">
    <text evidence="8">The sequence shown here is derived from an EMBL/GenBank/DDBJ whole genome shotgun (WGS) entry which is preliminary data.</text>
</comment>
<accession>K6X9M2</accession>
<name>K6X9M2_9ALTE</name>
<gene>
    <name evidence="8" type="primary">fumC</name>
    <name evidence="8" type="ORF">GARC_0312</name>
</gene>
<dbReference type="AlphaFoldDB" id="K6X9M2"/>
<dbReference type="GO" id="GO:0004333">
    <property type="term" value="F:fumarate hydratase activity"/>
    <property type="evidence" value="ECO:0007669"/>
    <property type="project" value="UniProtKB-EC"/>
</dbReference>
<dbReference type="GO" id="GO:0006106">
    <property type="term" value="P:fumarate metabolic process"/>
    <property type="evidence" value="ECO:0007669"/>
    <property type="project" value="InterPro"/>
</dbReference>
<dbReference type="InterPro" id="IPR008948">
    <property type="entry name" value="L-Aspartase-like"/>
</dbReference>
<dbReference type="PROSITE" id="PS00163">
    <property type="entry name" value="FUMARATE_LYASES"/>
    <property type="match status" value="1"/>
</dbReference>
<evidence type="ECO:0000256" key="2">
    <source>
        <dbReference type="ARBA" id="ARBA00012921"/>
    </source>
</evidence>
<dbReference type="eggNOG" id="COG0114">
    <property type="taxonomic scope" value="Bacteria"/>
</dbReference>
<evidence type="ECO:0000259" key="7">
    <source>
        <dbReference type="Pfam" id="PF10415"/>
    </source>
</evidence>
<evidence type="ECO:0000256" key="3">
    <source>
        <dbReference type="ARBA" id="ARBA00022490"/>
    </source>
</evidence>
<dbReference type="Gene3D" id="1.10.40.30">
    <property type="entry name" value="Fumarase/aspartase (C-terminal domain)"/>
    <property type="match status" value="1"/>
</dbReference>
<evidence type="ECO:0000313" key="9">
    <source>
        <dbReference type="Proteomes" id="UP000006327"/>
    </source>
</evidence>